<comment type="caution">
    <text evidence="2">The sequence shown here is derived from an EMBL/GenBank/DDBJ whole genome shotgun (WGS) entry which is preliminary data.</text>
</comment>
<keyword evidence="3" id="KW-1185">Reference proteome</keyword>
<dbReference type="Proteomes" id="UP001162131">
    <property type="component" value="Unassembled WGS sequence"/>
</dbReference>
<evidence type="ECO:0000256" key="1">
    <source>
        <dbReference type="SAM" id="Coils"/>
    </source>
</evidence>
<sequence length="259" mass="29506">MGLSGSKSRIKPPKPGQRLANTGIEDFDSVFTKCEPLLKQVHEIKVELDLRTTEFIESLGAQSQWEEQHSFEELVRLMLIVFSTMARGDLESLSLTYSEETSPYIDLNPKLLNSSSRKMMKTYRELIKFIESLREKLALLDDQLSELANKSQDFPHKVASLVDEFCMVDKIAAIKNTNKNCKELEQAPAYLKEMIRISNEIRPDIIKACKKAAEDHFFADHLIICGLQARNEGLRHPSDIINRYGASRHTTTVKKSMTS</sequence>
<evidence type="ECO:0000313" key="2">
    <source>
        <dbReference type="EMBL" id="CAG9314485.1"/>
    </source>
</evidence>
<organism evidence="2 3">
    <name type="scientific">Blepharisma stoltei</name>
    <dbReference type="NCBI Taxonomy" id="1481888"/>
    <lineage>
        <taxon>Eukaryota</taxon>
        <taxon>Sar</taxon>
        <taxon>Alveolata</taxon>
        <taxon>Ciliophora</taxon>
        <taxon>Postciliodesmatophora</taxon>
        <taxon>Heterotrichea</taxon>
        <taxon>Heterotrichida</taxon>
        <taxon>Blepharismidae</taxon>
        <taxon>Blepharisma</taxon>
    </lineage>
</organism>
<accession>A0AAU9IRU9</accession>
<reference evidence="2" key="1">
    <citation type="submission" date="2021-09" db="EMBL/GenBank/DDBJ databases">
        <authorList>
            <consortium name="AG Swart"/>
            <person name="Singh M."/>
            <person name="Singh A."/>
            <person name="Seah K."/>
            <person name="Emmerich C."/>
        </authorList>
    </citation>
    <scope>NUCLEOTIDE SEQUENCE</scope>
    <source>
        <strain evidence="2">ATCC30299</strain>
    </source>
</reference>
<keyword evidence="1" id="KW-0175">Coiled coil</keyword>
<dbReference type="AlphaFoldDB" id="A0AAU9IRU9"/>
<name>A0AAU9IRU9_9CILI</name>
<feature type="coiled-coil region" evidence="1">
    <location>
        <begin position="130"/>
        <end position="187"/>
    </location>
</feature>
<dbReference type="EMBL" id="CAJZBQ010000012">
    <property type="protein sequence ID" value="CAG9314485.1"/>
    <property type="molecule type" value="Genomic_DNA"/>
</dbReference>
<protein>
    <submittedName>
        <fullName evidence="2">Uncharacterized protein</fullName>
    </submittedName>
</protein>
<gene>
    <name evidence="2" type="ORF">BSTOLATCC_MIC11487</name>
</gene>
<proteinExistence type="predicted"/>
<evidence type="ECO:0000313" key="3">
    <source>
        <dbReference type="Proteomes" id="UP001162131"/>
    </source>
</evidence>